<dbReference type="AlphaFoldDB" id="A0A382PYF1"/>
<proteinExistence type="predicted"/>
<accession>A0A382PYF1</accession>
<sequence>MTVFNAKNKQDHTKAKAFLDPSGGVTIQRFDTLKYKQFD</sequence>
<protein>
    <submittedName>
        <fullName evidence="1">Uncharacterized protein</fullName>
    </submittedName>
</protein>
<evidence type="ECO:0000313" key="1">
    <source>
        <dbReference type="EMBL" id="SVC78359.1"/>
    </source>
</evidence>
<organism evidence="1">
    <name type="scientific">marine metagenome</name>
    <dbReference type="NCBI Taxonomy" id="408172"/>
    <lineage>
        <taxon>unclassified sequences</taxon>
        <taxon>metagenomes</taxon>
        <taxon>ecological metagenomes</taxon>
    </lineage>
</organism>
<gene>
    <name evidence="1" type="ORF">METZ01_LOCUS331213</name>
</gene>
<feature type="non-terminal residue" evidence="1">
    <location>
        <position position="39"/>
    </location>
</feature>
<name>A0A382PYF1_9ZZZZ</name>
<dbReference type="EMBL" id="UINC01110687">
    <property type="protein sequence ID" value="SVC78359.1"/>
    <property type="molecule type" value="Genomic_DNA"/>
</dbReference>
<reference evidence="1" key="1">
    <citation type="submission" date="2018-05" db="EMBL/GenBank/DDBJ databases">
        <authorList>
            <person name="Lanie J.A."/>
            <person name="Ng W.-L."/>
            <person name="Kazmierczak K.M."/>
            <person name="Andrzejewski T.M."/>
            <person name="Davidsen T.M."/>
            <person name="Wayne K.J."/>
            <person name="Tettelin H."/>
            <person name="Glass J.I."/>
            <person name="Rusch D."/>
            <person name="Podicherti R."/>
            <person name="Tsui H.-C.T."/>
            <person name="Winkler M.E."/>
        </authorList>
    </citation>
    <scope>NUCLEOTIDE SEQUENCE</scope>
</reference>